<reference evidence="1 2" key="1">
    <citation type="submission" date="2019-10" db="EMBL/GenBank/DDBJ databases">
        <title>Alkaliphilus serpentinus sp. nov. and Alkaliphilus pronyensis sp. nov., two novel anaerobic alkaliphilic species isolated from the serpentinized-hosted hydrothermal field of the Prony Bay (New Caledonia).</title>
        <authorList>
            <person name="Postec A."/>
        </authorList>
    </citation>
    <scope>NUCLEOTIDE SEQUENCE [LARGE SCALE GENOMIC DNA]</scope>
    <source>
        <strain evidence="1 2">LacT</strain>
    </source>
</reference>
<organism evidence="1 2">
    <name type="scientific">Alkaliphilus serpentinus</name>
    <dbReference type="NCBI Taxonomy" id="1482731"/>
    <lineage>
        <taxon>Bacteria</taxon>
        <taxon>Bacillati</taxon>
        <taxon>Bacillota</taxon>
        <taxon>Clostridia</taxon>
        <taxon>Peptostreptococcales</taxon>
        <taxon>Natronincolaceae</taxon>
        <taxon>Alkaliphilus</taxon>
    </lineage>
</organism>
<protein>
    <submittedName>
        <fullName evidence="1">Uncharacterized protein</fullName>
    </submittedName>
</protein>
<dbReference type="AlphaFoldDB" id="A0A833HNC0"/>
<evidence type="ECO:0000313" key="2">
    <source>
        <dbReference type="Proteomes" id="UP000465601"/>
    </source>
</evidence>
<dbReference type="RefSeq" id="WP_151866058.1">
    <property type="nucleotide sequence ID" value="NZ_WBZB01000032.1"/>
</dbReference>
<comment type="caution">
    <text evidence="1">The sequence shown here is derived from an EMBL/GenBank/DDBJ whole genome shotgun (WGS) entry which is preliminary data.</text>
</comment>
<proteinExistence type="predicted"/>
<evidence type="ECO:0000313" key="1">
    <source>
        <dbReference type="EMBL" id="KAB3529393.1"/>
    </source>
</evidence>
<keyword evidence="2" id="KW-1185">Reference proteome</keyword>
<dbReference type="OrthoDB" id="2847528at2"/>
<sequence>MNRDFERIDKAKLILEKIAKGVNPVTGEQIENDSFLNDPRVIRCFYFVTEILDNVRKGAYNSGKNTKFIITPEQKGMVEFPANNIGVNEFSKHVNACLDLSISKKLSGTELNKRLKKLGILSEEKTEESKTRTITNEKSKEYGFESEKRSFNGVEYEMVVINDKGKNYLLENIEAIMES</sequence>
<name>A0A833HNC0_9FIRM</name>
<gene>
    <name evidence="1" type="ORF">F8153_09165</name>
</gene>
<dbReference type="Proteomes" id="UP000465601">
    <property type="component" value="Unassembled WGS sequence"/>
</dbReference>
<dbReference type="EMBL" id="WBZB01000032">
    <property type="protein sequence ID" value="KAB3529393.1"/>
    <property type="molecule type" value="Genomic_DNA"/>
</dbReference>
<accession>A0A833HNC0</accession>